<proteinExistence type="predicted"/>
<dbReference type="AlphaFoldDB" id="A0A975H4L7"/>
<dbReference type="EMBL" id="CP071796">
    <property type="protein sequence ID" value="QTD46456.1"/>
    <property type="molecule type" value="Genomic_DNA"/>
</dbReference>
<dbReference type="Proteomes" id="UP000663903">
    <property type="component" value="Chromosome"/>
</dbReference>
<reference evidence="1" key="1">
    <citation type="submission" date="2021-03" db="EMBL/GenBank/DDBJ databases">
        <title>Ottowia sp. 27C isolated from the cloaca of a Giant Asian pond turtle (Heosemys grandis).</title>
        <authorList>
            <person name="Spergser J."/>
            <person name="Busse H.-J."/>
        </authorList>
    </citation>
    <scope>NUCLEOTIDE SEQUENCE</scope>
    <source>
        <strain evidence="1">27C</strain>
    </source>
</reference>
<keyword evidence="2" id="KW-1185">Reference proteome</keyword>
<accession>A0A975H4L7</accession>
<evidence type="ECO:0000313" key="1">
    <source>
        <dbReference type="EMBL" id="QTD46456.1"/>
    </source>
</evidence>
<name>A0A975H4L7_9BURK</name>
<evidence type="ECO:0000313" key="2">
    <source>
        <dbReference type="Proteomes" id="UP000663903"/>
    </source>
</evidence>
<dbReference type="RefSeq" id="WP_208010355.1">
    <property type="nucleotide sequence ID" value="NZ_CP071796.1"/>
</dbReference>
<sequence length="100" mass="10757">MLKEVGASGQISLGKRFAGQLFEMVGHADERVELIPMKLVASGRAKVSEPAWLPPGGYTVANAWAMENHQALEDYAAHIAQQGTAAEQMQQYLEEGESGA</sequence>
<protein>
    <submittedName>
        <fullName evidence="1">Uncharacterized protein</fullName>
    </submittedName>
</protein>
<dbReference type="KEGG" id="otd:J1M35_06110"/>
<organism evidence="1 2">
    <name type="scientific">Ottowia testudinis</name>
    <dbReference type="NCBI Taxonomy" id="2816950"/>
    <lineage>
        <taxon>Bacteria</taxon>
        <taxon>Pseudomonadati</taxon>
        <taxon>Pseudomonadota</taxon>
        <taxon>Betaproteobacteria</taxon>
        <taxon>Burkholderiales</taxon>
        <taxon>Comamonadaceae</taxon>
        <taxon>Ottowia</taxon>
    </lineage>
</organism>
<gene>
    <name evidence="1" type="ORF">J1M35_06110</name>
</gene>